<dbReference type="OrthoDB" id="26525at2759"/>
<evidence type="ECO:0000313" key="5">
    <source>
        <dbReference type="EMBL" id="ORZ19442.1"/>
    </source>
</evidence>
<reference evidence="5 6" key="1">
    <citation type="submission" date="2016-07" db="EMBL/GenBank/DDBJ databases">
        <title>Pervasive Adenine N6-methylation of Active Genes in Fungi.</title>
        <authorList>
            <consortium name="DOE Joint Genome Institute"/>
            <person name="Mondo S.J."/>
            <person name="Dannebaum R.O."/>
            <person name="Kuo R.C."/>
            <person name="Labutti K."/>
            <person name="Haridas S."/>
            <person name="Kuo A."/>
            <person name="Salamov A."/>
            <person name="Ahrendt S.R."/>
            <person name="Lipzen A."/>
            <person name="Sullivan W."/>
            <person name="Andreopoulos W.B."/>
            <person name="Clum A."/>
            <person name="Lindquist E."/>
            <person name="Daum C."/>
            <person name="Ramamoorthy G.K."/>
            <person name="Gryganskyi A."/>
            <person name="Culley D."/>
            <person name="Magnuson J.K."/>
            <person name="James T.Y."/>
            <person name="O'Malley M.A."/>
            <person name="Stajich J.E."/>
            <person name="Spatafora J.W."/>
            <person name="Visel A."/>
            <person name="Grigoriev I.V."/>
        </authorList>
    </citation>
    <scope>NUCLEOTIDE SEQUENCE [LARGE SCALE GENOMIC DNA]</scope>
    <source>
        <strain evidence="5 6">NRRL 1336</strain>
    </source>
</reference>
<dbReference type="InterPro" id="IPR011992">
    <property type="entry name" value="EF-hand-dom_pair"/>
</dbReference>
<proteinExistence type="predicted"/>
<name>A0A1X2IN41_9FUNG</name>
<dbReference type="SMART" id="SM00054">
    <property type="entry name" value="EFh"/>
    <property type="match status" value="4"/>
</dbReference>
<evidence type="ECO:0000313" key="6">
    <source>
        <dbReference type="Proteomes" id="UP000193560"/>
    </source>
</evidence>
<dbReference type="GO" id="GO:0005737">
    <property type="term" value="C:cytoplasm"/>
    <property type="evidence" value="ECO:0007669"/>
    <property type="project" value="UniProtKB-ARBA"/>
</dbReference>
<feature type="domain" description="EF-hand" evidence="4">
    <location>
        <begin position="8"/>
        <end position="43"/>
    </location>
</feature>
<dbReference type="SUPFAM" id="SSF47473">
    <property type="entry name" value="EF-hand"/>
    <property type="match status" value="1"/>
</dbReference>
<dbReference type="InterPro" id="IPR018247">
    <property type="entry name" value="EF_Hand_1_Ca_BS"/>
</dbReference>
<keyword evidence="2" id="KW-0677">Repeat</keyword>
<organism evidence="5 6">
    <name type="scientific">Absidia repens</name>
    <dbReference type="NCBI Taxonomy" id="90262"/>
    <lineage>
        <taxon>Eukaryota</taxon>
        <taxon>Fungi</taxon>
        <taxon>Fungi incertae sedis</taxon>
        <taxon>Mucoromycota</taxon>
        <taxon>Mucoromycotina</taxon>
        <taxon>Mucoromycetes</taxon>
        <taxon>Mucorales</taxon>
        <taxon>Cunninghamellaceae</taxon>
        <taxon>Absidia</taxon>
    </lineage>
</organism>
<dbReference type="PANTHER" id="PTHR23048:SF0">
    <property type="entry name" value="CALMODULIN LIKE 3"/>
    <property type="match status" value="1"/>
</dbReference>
<evidence type="ECO:0000256" key="2">
    <source>
        <dbReference type="ARBA" id="ARBA00022737"/>
    </source>
</evidence>
<dbReference type="FunFam" id="1.10.238.10:FF:000034">
    <property type="entry name" value="Calmodulin"/>
    <property type="match status" value="1"/>
</dbReference>
<keyword evidence="6" id="KW-1185">Reference proteome</keyword>
<dbReference type="STRING" id="90262.A0A1X2IN41"/>
<dbReference type="EMBL" id="MCGE01000007">
    <property type="protein sequence ID" value="ORZ19442.1"/>
    <property type="molecule type" value="Genomic_DNA"/>
</dbReference>
<feature type="domain" description="EF-hand" evidence="4">
    <location>
        <begin position="117"/>
        <end position="148"/>
    </location>
</feature>
<dbReference type="InterPro" id="IPR002048">
    <property type="entry name" value="EF_hand_dom"/>
</dbReference>
<protein>
    <submittedName>
        <fullName evidence="5">Calmodulin</fullName>
    </submittedName>
</protein>
<accession>A0A1X2IN41</accession>
<dbReference type="FunFam" id="1.10.238.10:FF:000251">
    <property type="entry name" value="Calmodulin-related protein 97A"/>
    <property type="match status" value="1"/>
</dbReference>
<dbReference type="InterPro" id="IPR050230">
    <property type="entry name" value="CALM/Myosin/TropC-like"/>
</dbReference>
<dbReference type="PANTHER" id="PTHR23048">
    <property type="entry name" value="MYOSIN LIGHT CHAIN 1, 3"/>
    <property type="match status" value="1"/>
</dbReference>
<dbReference type="Proteomes" id="UP000193560">
    <property type="component" value="Unassembled WGS sequence"/>
</dbReference>
<keyword evidence="1" id="KW-0479">Metal-binding</keyword>
<evidence type="ECO:0000256" key="1">
    <source>
        <dbReference type="ARBA" id="ARBA00022723"/>
    </source>
</evidence>
<gene>
    <name evidence="5" type="ORF">BCR42DRAFT_409779</name>
</gene>
<keyword evidence="3" id="KW-0106">Calcium</keyword>
<dbReference type="PROSITE" id="PS50222">
    <property type="entry name" value="EF_HAND_2"/>
    <property type="match status" value="4"/>
</dbReference>
<dbReference type="PROSITE" id="PS00018">
    <property type="entry name" value="EF_HAND_1"/>
    <property type="match status" value="4"/>
</dbReference>
<dbReference type="GO" id="GO:0005509">
    <property type="term" value="F:calcium ion binding"/>
    <property type="evidence" value="ECO:0007669"/>
    <property type="project" value="InterPro"/>
</dbReference>
<feature type="domain" description="EF-hand" evidence="4">
    <location>
        <begin position="81"/>
        <end position="116"/>
    </location>
</feature>
<comment type="caution">
    <text evidence="5">The sequence shown here is derived from an EMBL/GenBank/DDBJ whole genome shotgun (WGS) entry which is preliminary data.</text>
</comment>
<dbReference type="Gene3D" id="1.10.238.10">
    <property type="entry name" value="EF-hand"/>
    <property type="match status" value="3"/>
</dbReference>
<dbReference type="GO" id="GO:0016460">
    <property type="term" value="C:myosin II complex"/>
    <property type="evidence" value="ECO:0007669"/>
    <property type="project" value="TreeGrafter"/>
</dbReference>
<evidence type="ECO:0000259" key="4">
    <source>
        <dbReference type="PROSITE" id="PS50222"/>
    </source>
</evidence>
<feature type="domain" description="EF-hand" evidence="4">
    <location>
        <begin position="44"/>
        <end position="79"/>
    </location>
</feature>
<dbReference type="AlphaFoldDB" id="A0A1X2IN41"/>
<evidence type="ECO:0000256" key="3">
    <source>
        <dbReference type="ARBA" id="ARBA00022837"/>
    </source>
</evidence>
<sequence length="148" mass="17022">MADQLSEERLAEFRDAFNLFDRDRNGYIDTKELGAVMKSLNQNANEAELKDMINEADADGNGTMDFNEFISLMVKKRRDTDAVQELLEAFQVFDKDGNNYISADELRQVMVSVGERLSEQELNEMIREADVDGDGQINYEEFVKMMNK</sequence>
<dbReference type="Pfam" id="PF13499">
    <property type="entry name" value="EF-hand_7"/>
    <property type="match status" value="2"/>
</dbReference>